<keyword evidence="1" id="KW-0238">DNA-binding</keyword>
<sequence length="88" mass="10334">MSKRSFANEMVLEFPALKVIEFNPKYKLRYTKSQTDVLEKFYVSKTNPSLNEKIILAESTHLTSRQVCVWFQNRRAKDRRAALPSKPL</sequence>
<accession>A0ACC2SA95</accession>
<gene>
    <name evidence="1" type="primary">HOXD13</name>
    <name evidence="1" type="ORF">DSO57_1006218</name>
</gene>
<proteinExistence type="predicted"/>
<evidence type="ECO:0000313" key="1">
    <source>
        <dbReference type="EMBL" id="KAJ9059087.1"/>
    </source>
</evidence>
<keyword evidence="1" id="KW-0371">Homeobox</keyword>
<reference evidence="1" key="1">
    <citation type="submission" date="2022-04" db="EMBL/GenBank/DDBJ databases">
        <title>Genome of the entomopathogenic fungus Entomophthora muscae.</title>
        <authorList>
            <person name="Elya C."/>
            <person name="Lovett B.R."/>
            <person name="Lee E."/>
            <person name="Macias A.M."/>
            <person name="Hajek A.E."/>
            <person name="De Bivort B.L."/>
            <person name="Kasson M.T."/>
            <person name="De Fine Licht H.H."/>
            <person name="Stajich J.E."/>
        </authorList>
    </citation>
    <scope>NUCLEOTIDE SEQUENCE</scope>
    <source>
        <strain evidence="1">Berkeley</strain>
    </source>
</reference>
<dbReference type="EMBL" id="QTSX02005697">
    <property type="protein sequence ID" value="KAJ9059087.1"/>
    <property type="molecule type" value="Genomic_DNA"/>
</dbReference>
<keyword evidence="2" id="KW-1185">Reference proteome</keyword>
<name>A0ACC2SA95_9FUNG</name>
<organism evidence="1 2">
    <name type="scientific">Entomophthora muscae</name>
    <dbReference type="NCBI Taxonomy" id="34485"/>
    <lineage>
        <taxon>Eukaryota</taxon>
        <taxon>Fungi</taxon>
        <taxon>Fungi incertae sedis</taxon>
        <taxon>Zoopagomycota</taxon>
        <taxon>Entomophthoromycotina</taxon>
        <taxon>Entomophthoromycetes</taxon>
        <taxon>Entomophthorales</taxon>
        <taxon>Entomophthoraceae</taxon>
        <taxon>Entomophthora</taxon>
    </lineage>
</organism>
<dbReference type="Proteomes" id="UP001165960">
    <property type="component" value="Unassembled WGS sequence"/>
</dbReference>
<evidence type="ECO:0000313" key="2">
    <source>
        <dbReference type="Proteomes" id="UP001165960"/>
    </source>
</evidence>
<comment type="caution">
    <text evidence="1">The sequence shown here is derived from an EMBL/GenBank/DDBJ whole genome shotgun (WGS) entry which is preliminary data.</text>
</comment>
<protein>
    <submittedName>
        <fullName evidence="1">Homeobox protein Hox-D13</fullName>
    </submittedName>
</protein>